<keyword evidence="6" id="KW-0539">Nucleus</keyword>
<dbReference type="SMART" id="SM00355">
    <property type="entry name" value="ZnF_C2H2"/>
    <property type="match status" value="6"/>
</dbReference>
<keyword evidence="11" id="KW-1185">Reference proteome</keyword>
<evidence type="ECO:0000256" key="3">
    <source>
        <dbReference type="ARBA" id="ARBA00022737"/>
    </source>
</evidence>
<proteinExistence type="predicted"/>
<dbReference type="InterPro" id="IPR011333">
    <property type="entry name" value="SKP1/BTB/POZ_sf"/>
</dbReference>
<comment type="subcellular location">
    <subcellularLocation>
        <location evidence="1">Nucleus</location>
    </subcellularLocation>
</comment>
<feature type="compositionally biased region" description="Polar residues" evidence="8">
    <location>
        <begin position="442"/>
        <end position="467"/>
    </location>
</feature>
<feature type="compositionally biased region" description="Basic and acidic residues" evidence="8">
    <location>
        <begin position="496"/>
        <end position="505"/>
    </location>
</feature>
<dbReference type="SUPFAM" id="SSF54695">
    <property type="entry name" value="POZ domain"/>
    <property type="match status" value="1"/>
</dbReference>
<feature type="compositionally biased region" description="Low complexity" evidence="8">
    <location>
        <begin position="313"/>
        <end position="342"/>
    </location>
</feature>
<evidence type="ECO:0000256" key="5">
    <source>
        <dbReference type="ARBA" id="ARBA00022833"/>
    </source>
</evidence>
<keyword evidence="2" id="KW-0479">Metal-binding</keyword>
<dbReference type="InterPro" id="IPR000210">
    <property type="entry name" value="BTB/POZ_dom"/>
</dbReference>
<sequence>MSIMNYQKVYMNQIYSSSIMRQVAQMWKNQLLCDAVIKTGNIQTKAHRLVLIAACPMLQHMENASVGSHLEVRLNADIKQNSVNTFLQYLYEGYMMLTEENCKDVEKIAKLLHADSVAKCCVDFQKCLNAKSGMPSYEGANFEVQDSVEFRYVCSTNIQKTLQDGTLKRGSENTARPQSPGSKRARVTIPHSPGAMGRADDRFSMAHSYTQDPFERIPRLGSGFHQPKPPPGVIEIMEDSVELVTSEPPERDPDGWPRKSDKPPIQKSMSISVAGQVKGGESDLQIIDVSSLSASSQSKPTNTTRVRSDSASDRLSSSFEASQSMRPSQKQSPYSSDQSQSPRTEFDGSFPRQQLSQSAAAKQTQPRVPHPPVQPPQLKHMSIPGVQNSQKSFAAGSPSQASFAAGSASQASYTTGSGSHSSSPQLPPSSAGTASSSPRSVPETSQPSPKKSSSEVNSRGPPTSVTDQPPPDSVPEGQENAAPKPPEIEAGTQKTTEIHAEDLERLLAASEPVASQRGESGEKGGELSADLTVIKIEEEDEEYTGGLDMYVDVPEDSKQPVNLGGREGSAERSEIEDPPGEWSREDFSNESGSFGADPNLSWQDASFSKESIDNSSSKEPCKKCGALIEKSQLDVHMRFAHGYVEKCKLCLAYFKTQNQLTDHVETCHPHADLPTSTGTDLVVGNSCKVCGELADPVNKLEHLRLYHGFIAVCEICPKYFKSREGYGYHMMMYHSDQSSSHPCSKCGKRFQSPSLLKRHLKIHSSSRPFVCPVCSRSFKFNWVLQNHLKRHEQGT</sequence>
<dbReference type="Pfam" id="PF00651">
    <property type="entry name" value="BTB"/>
    <property type="match status" value="1"/>
</dbReference>
<dbReference type="Pfam" id="PF00096">
    <property type="entry name" value="zf-C2H2"/>
    <property type="match status" value="2"/>
</dbReference>
<dbReference type="Gene3D" id="3.30.160.60">
    <property type="entry name" value="Classic Zinc Finger"/>
    <property type="match status" value="3"/>
</dbReference>
<evidence type="ECO:0000256" key="7">
    <source>
        <dbReference type="PROSITE-ProRule" id="PRU00042"/>
    </source>
</evidence>
<feature type="region of interest" description="Disordered" evidence="8">
    <location>
        <begin position="164"/>
        <end position="199"/>
    </location>
</feature>
<feature type="domain" description="C2H2-type" evidence="10">
    <location>
        <begin position="769"/>
        <end position="795"/>
    </location>
</feature>
<dbReference type="SUPFAM" id="SSF57667">
    <property type="entry name" value="beta-beta-alpha zinc fingers"/>
    <property type="match status" value="1"/>
</dbReference>
<dbReference type="SMART" id="SM00225">
    <property type="entry name" value="BTB"/>
    <property type="match status" value="1"/>
</dbReference>
<evidence type="ECO:0000256" key="8">
    <source>
        <dbReference type="SAM" id="MobiDB-lite"/>
    </source>
</evidence>
<dbReference type="PANTHER" id="PTHR24394:SF29">
    <property type="entry name" value="MYONEURIN"/>
    <property type="match status" value="1"/>
</dbReference>
<evidence type="ECO:0000313" key="12">
    <source>
        <dbReference type="RefSeq" id="XP_022295955.1"/>
    </source>
</evidence>
<organism evidence="11 12">
    <name type="scientific">Crassostrea virginica</name>
    <name type="common">Eastern oyster</name>
    <dbReference type="NCBI Taxonomy" id="6565"/>
    <lineage>
        <taxon>Eukaryota</taxon>
        <taxon>Metazoa</taxon>
        <taxon>Spiralia</taxon>
        <taxon>Lophotrochozoa</taxon>
        <taxon>Mollusca</taxon>
        <taxon>Bivalvia</taxon>
        <taxon>Autobranchia</taxon>
        <taxon>Pteriomorphia</taxon>
        <taxon>Ostreida</taxon>
        <taxon>Ostreoidea</taxon>
        <taxon>Ostreidae</taxon>
        <taxon>Crassostrea</taxon>
    </lineage>
</organism>
<dbReference type="GO" id="GO:0008270">
    <property type="term" value="F:zinc ion binding"/>
    <property type="evidence" value="ECO:0007669"/>
    <property type="project" value="UniProtKB-KW"/>
</dbReference>
<dbReference type="PROSITE" id="PS50097">
    <property type="entry name" value="BTB"/>
    <property type="match status" value="1"/>
</dbReference>
<dbReference type="KEGG" id="cvn:111105807"/>
<dbReference type="GO" id="GO:0000981">
    <property type="term" value="F:DNA-binding transcription factor activity, RNA polymerase II-specific"/>
    <property type="evidence" value="ECO:0007669"/>
    <property type="project" value="TreeGrafter"/>
</dbReference>
<reference evidence="12" key="2">
    <citation type="submission" date="2025-08" db="UniProtKB">
        <authorList>
            <consortium name="RefSeq"/>
        </authorList>
    </citation>
    <scope>IDENTIFICATION</scope>
    <source>
        <tissue evidence="12">Whole sample</tissue>
    </source>
</reference>
<dbReference type="Gene3D" id="3.30.710.10">
    <property type="entry name" value="Potassium Channel Kv1.1, Chain A"/>
    <property type="match status" value="1"/>
</dbReference>
<dbReference type="InterPro" id="IPR036236">
    <property type="entry name" value="Znf_C2H2_sf"/>
</dbReference>
<keyword evidence="3" id="KW-0677">Repeat</keyword>
<evidence type="ECO:0000313" key="11">
    <source>
        <dbReference type="Proteomes" id="UP000694844"/>
    </source>
</evidence>
<dbReference type="Proteomes" id="UP000694844">
    <property type="component" value="Chromosome 1"/>
</dbReference>
<dbReference type="PROSITE" id="PS50157">
    <property type="entry name" value="ZINC_FINGER_C2H2_2"/>
    <property type="match status" value="2"/>
</dbReference>
<evidence type="ECO:0000259" key="9">
    <source>
        <dbReference type="PROSITE" id="PS50097"/>
    </source>
</evidence>
<reference evidence="11" key="1">
    <citation type="submission" date="2024-06" db="UniProtKB">
        <authorList>
            <consortium name="RefSeq"/>
        </authorList>
    </citation>
    <scope>NUCLEOTIDE SEQUENCE [LARGE SCALE GENOMIC DNA]</scope>
</reference>
<dbReference type="OrthoDB" id="3437960at2759"/>
<accession>A0A8B8AXQ4</accession>
<gene>
    <name evidence="12" type="primary">LOC111105807</name>
</gene>
<protein>
    <submittedName>
        <fullName evidence="12">Myoneurin-like isoform X1</fullName>
    </submittedName>
</protein>
<evidence type="ECO:0000256" key="2">
    <source>
        <dbReference type="ARBA" id="ARBA00022723"/>
    </source>
</evidence>
<evidence type="ECO:0000256" key="1">
    <source>
        <dbReference type="ARBA" id="ARBA00004123"/>
    </source>
</evidence>
<evidence type="ECO:0000259" key="10">
    <source>
        <dbReference type="PROSITE" id="PS50157"/>
    </source>
</evidence>
<feature type="compositionally biased region" description="Polar residues" evidence="8">
    <location>
        <begin position="351"/>
        <end position="362"/>
    </location>
</feature>
<dbReference type="InterPro" id="IPR013087">
    <property type="entry name" value="Znf_C2H2_type"/>
</dbReference>
<feature type="domain" description="C2H2-type" evidence="10">
    <location>
        <begin position="741"/>
        <end position="768"/>
    </location>
</feature>
<feature type="compositionally biased region" description="Low complexity" evidence="8">
    <location>
        <begin position="392"/>
        <end position="440"/>
    </location>
</feature>
<feature type="region of interest" description="Disordered" evidence="8">
    <location>
        <begin position="291"/>
        <end position="532"/>
    </location>
</feature>
<evidence type="ECO:0000256" key="4">
    <source>
        <dbReference type="ARBA" id="ARBA00022771"/>
    </source>
</evidence>
<feature type="compositionally biased region" description="Basic and acidic residues" evidence="8">
    <location>
        <begin position="248"/>
        <end position="264"/>
    </location>
</feature>
<dbReference type="PROSITE" id="PS00028">
    <property type="entry name" value="ZINC_FINGER_C2H2_1"/>
    <property type="match status" value="3"/>
</dbReference>
<dbReference type="AlphaFoldDB" id="A0A8B8AXQ4"/>
<name>A0A8B8AXQ4_CRAVI</name>
<feature type="region of interest" description="Disordered" evidence="8">
    <location>
        <begin position="551"/>
        <end position="600"/>
    </location>
</feature>
<feature type="compositionally biased region" description="Polar residues" evidence="8">
    <location>
        <begin position="291"/>
        <end position="305"/>
    </location>
</feature>
<feature type="compositionally biased region" description="Polar residues" evidence="8">
    <location>
        <begin position="172"/>
        <end position="181"/>
    </location>
</feature>
<dbReference type="GeneID" id="111105807"/>
<dbReference type="PANTHER" id="PTHR24394">
    <property type="entry name" value="ZINC FINGER PROTEIN"/>
    <property type="match status" value="1"/>
</dbReference>
<dbReference type="RefSeq" id="XP_022295955.1">
    <property type="nucleotide sequence ID" value="XM_022440247.1"/>
</dbReference>
<dbReference type="GO" id="GO:0005634">
    <property type="term" value="C:nucleus"/>
    <property type="evidence" value="ECO:0007669"/>
    <property type="project" value="UniProtKB-SubCell"/>
</dbReference>
<feature type="domain" description="BTB" evidence="9">
    <location>
        <begin position="33"/>
        <end position="99"/>
    </location>
</feature>
<keyword evidence="4 7" id="KW-0863">Zinc-finger</keyword>
<evidence type="ECO:0000256" key="6">
    <source>
        <dbReference type="ARBA" id="ARBA00023242"/>
    </source>
</evidence>
<feature type="region of interest" description="Disordered" evidence="8">
    <location>
        <begin position="243"/>
        <end position="279"/>
    </location>
</feature>
<keyword evidence="5" id="KW-0862">Zinc</keyword>